<dbReference type="InterPro" id="IPR009961">
    <property type="entry name" value="DUF1487"/>
</dbReference>
<dbReference type="SUPFAM" id="SSF53720">
    <property type="entry name" value="ALDH-like"/>
    <property type="match status" value="1"/>
</dbReference>
<keyword evidence="2" id="KW-1185">Reference proteome</keyword>
<dbReference type="InterPro" id="IPR016161">
    <property type="entry name" value="Ald_DH/histidinol_DH"/>
</dbReference>
<dbReference type="Proteomes" id="UP001500889">
    <property type="component" value="Chromosome O"/>
</dbReference>
<reference evidence="1 2" key="1">
    <citation type="submission" date="2024-02" db="EMBL/GenBank/DDBJ databases">
        <title>A chromosome-level genome assembly of Drosophila madeirensis, a fruit fly species endemic to Madeira island.</title>
        <authorList>
            <person name="Tomihara K."/>
            <person name="Llopart A."/>
            <person name="Yamamoto D."/>
        </authorList>
    </citation>
    <scope>NUCLEOTIDE SEQUENCE [LARGE SCALE GENOMIC DNA]</scope>
    <source>
        <strain evidence="1 2">RF1</strain>
    </source>
</reference>
<protein>
    <submittedName>
        <fullName evidence="1">Uncharacterized protein</fullName>
    </submittedName>
</protein>
<dbReference type="PANTHER" id="PTHR21644:SF0">
    <property type="entry name" value="AT02555P-RELATED"/>
    <property type="match status" value="1"/>
</dbReference>
<evidence type="ECO:0000313" key="1">
    <source>
        <dbReference type="EMBL" id="BFF89662.1"/>
    </source>
</evidence>
<dbReference type="InterPro" id="IPR016163">
    <property type="entry name" value="Ald_DH_C"/>
</dbReference>
<name>A0AAU9F7Q3_DROMD</name>
<accession>A0AAU9F7Q3</accession>
<dbReference type="PANTHER" id="PTHR21644">
    <property type="entry name" value="AT02555P-RELATED"/>
    <property type="match status" value="1"/>
</dbReference>
<gene>
    <name evidence="1" type="ORF">DMAD_08367</name>
</gene>
<dbReference type="GO" id="GO:0016620">
    <property type="term" value="F:oxidoreductase activity, acting on the aldehyde or oxo group of donors, NAD or NADP as acceptor"/>
    <property type="evidence" value="ECO:0007669"/>
    <property type="project" value="InterPro"/>
</dbReference>
<organism evidence="1 2">
    <name type="scientific">Drosophila madeirensis</name>
    <name type="common">Fruit fly</name>
    <dbReference type="NCBI Taxonomy" id="30013"/>
    <lineage>
        <taxon>Eukaryota</taxon>
        <taxon>Metazoa</taxon>
        <taxon>Ecdysozoa</taxon>
        <taxon>Arthropoda</taxon>
        <taxon>Hexapoda</taxon>
        <taxon>Insecta</taxon>
        <taxon>Pterygota</taxon>
        <taxon>Neoptera</taxon>
        <taxon>Endopterygota</taxon>
        <taxon>Diptera</taxon>
        <taxon>Brachycera</taxon>
        <taxon>Muscomorpha</taxon>
        <taxon>Ephydroidea</taxon>
        <taxon>Drosophilidae</taxon>
        <taxon>Drosophila</taxon>
        <taxon>Sophophora</taxon>
    </lineage>
</organism>
<dbReference type="EMBL" id="AP029263">
    <property type="protein sequence ID" value="BFF89662.1"/>
    <property type="molecule type" value="Genomic_DNA"/>
</dbReference>
<dbReference type="Pfam" id="PF07368">
    <property type="entry name" value="DUF1487"/>
    <property type="match status" value="1"/>
</dbReference>
<dbReference type="Gene3D" id="3.40.309.10">
    <property type="entry name" value="Aldehyde Dehydrogenase, Chain A, domain 2"/>
    <property type="match status" value="1"/>
</dbReference>
<proteinExistence type="predicted"/>
<sequence>MKSHILEEEFVIPKFPLLPVPLIKYETIHNLDCNRDLRVSLPQAIVKVKDAAGGVGPNAPTAGTRLFQSIGAEEASSEPEEIKYKWSSPRLMILCEDGDINCALHYLMESIHDPFVPNAVATLLLQESMLEEFVERLQDRLQELRPEIANHPVYLTTLSRVEQLKANTIVSSSETVPRNSSPMMVFDFSHNYLGDGPTGVITLHTFRTIKDALQLQAREPLAFTSVSIWNEKLGAAYELVARLNFEIFLLNCFYVNLDPIGPAFVSNMNSAKVSQDYHYESLTFNKKRKVIVHPVATTWGQKAKELQPPQPRSFNLVLL</sequence>
<dbReference type="AlphaFoldDB" id="A0AAU9F7Q3"/>
<evidence type="ECO:0000313" key="2">
    <source>
        <dbReference type="Proteomes" id="UP001500889"/>
    </source>
</evidence>